<dbReference type="PANTHER" id="PTHR43630">
    <property type="entry name" value="POLY-BETA-1,6-N-ACETYL-D-GLUCOSAMINE SYNTHASE"/>
    <property type="match status" value="1"/>
</dbReference>
<sequence length="262" mass="30104">MLSVIIIAKNEAANIQRCLESVKWADEIIVLDSGSTDQTVEIAKKYTDNIYLTDWQGYGIQKQRALSVATGDWVLNLDADESVSEGLKFAIQQVMDLNEADAYRIPIYMNFYGKPMRYSSSPKRHIRLFKREGARYSDDIVHEKVLLPSEAKVEKLKQSILHHSYQDLSHAIAKMNRYSSYTARTRRKEGKPPSFISILFSAGWMFFRCLILQRGFLDGKEGYILAVLNAEGSFYRGVKQLYPDRRISDLPDVKESKKEEND</sequence>
<dbReference type="CDD" id="cd02511">
    <property type="entry name" value="Beta4Glucosyltransferase"/>
    <property type="match status" value="1"/>
</dbReference>
<dbReference type="RefSeq" id="WP_058532206.1">
    <property type="nucleotide sequence ID" value="NZ_CAAAIN010000007.1"/>
</dbReference>
<evidence type="ECO:0000313" key="4">
    <source>
        <dbReference type="Proteomes" id="UP000054608"/>
    </source>
</evidence>
<keyword evidence="3" id="KW-0808">Transferase</keyword>
<evidence type="ECO:0000259" key="2">
    <source>
        <dbReference type="Pfam" id="PF00535"/>
    </source>
</evidence>
<gene>
    <name evidence="3" type="ORF">Lrub_2255</name>
</gene>
<dbReference type="STRING" id="458.Lrub_2255"/>
<dbReference type="Gene3D" id="3.90.550.10">
    <property type="entry name" value="Spore Coat Polysaccharide Biosynthesis Protein SpsA, Chain A"/>
    <property type="match status" value="1"/>
</dbReference>
<name>A0A0W0XRN9_9GAMM</name>
<dbReference type="GO" id="GO:0016740">
    <property type="term" value="F:transferase activity"/>
    <property type="evidence" value="ECO:0007669"/>
    <property type="project" value="UniProtKB-KW"/>
</dbReference>
<evidence type="ECO:0000256" key="1">
    <source>
        <dbReference type="ARBA" id="ARBA00038494"/>
    </source>
</evidence>
<keyword evidence="4" id="KW-1185">Reference proteome</keyword>
<dbReference type="InterPro" id="IPR001173">
    <property type="entry name" value="Glyco_trans_2-like"/>
</dbReference>
<evidence type="ECO:0000313" key="3">
    <source>
        <dbReference type="EMBL" id="KTD47333.1"/>
    </source>
</evidence>
<dbReference type="OrthoDB" id="9815923at2"/>
<reference evidence="3 4" key="1">
    <citation type="submission" date="2015-11" db="EMBL/GenBank/DDBJ databases">
        <title>Genomic analysis of 38 Legionella species identifies large and diverse effector repertoires.</title>
        <authorList>
            <person name="Burstein D."/>
            <person name="Amaro F."/>
            <person name="Zusman T."/>
            <person name="Lifshitz Z."/>
            <person name="Cohen O."/>
            <person name="Gilbert J.A."/>
            <person name="Pupko T."/>
            <person name="Shuman H.A."/>
            <person name="Segal G."/>
        </authorList>
    </citation>
    <scope>NUCLEOTIDE SEQUENCE [LARGE SCALE GENOMIC DNA]</scope>
    <source>
        <strain evidence="3 4">WA-270A-C2</strain>
    </source>
</reference>
<dbReference type="InterPro" id="IPR029044">
    <property type="entry name" value="Nucleotide-diphossugar_trans"/>
</dbReference>
<dbReference type="PANTHER" id="PTHR43630:SF2">
    <property type="entry name" value="GLYCOSYLTRANSFERASE"/>
    <property type="match status" value="1"/>
</dbReference>
<protein>
    <submittedName>
        <fullName evidence="3">Lipopolysaccharide biosynthesis glycosyltransferase</fullName>
    </submittedName>
</protein>
<feature type="domain" description="Glycosyltransferase 2-like" evidence="2">
    <location>
        <begin position="3"/>
        <end position="120"/>
    </location>
</feature>
<dbReference type="PATRIC" id="fig|458.5.peg.2352"/>
<dbReference type="AlphaFoldDB" id="A0A0W0XRN9"/>
<accession>A0A0W0XRN9</accession>
<proteinExistence type="inferred from homology"/>
<organism evidence="3 4">
    <name type="scientific">Legionella rubrilucens</name>
    <dbReference type="NCBI Taxonomy" id="458"/>
    <lineage>
        <taxon>Bacteria</taxon>
        <taxon>Pseudomonadati</taxon>
        <taxon>Pseudomonadota</taxon>
        <taxon>Gammaproteobacteria</taxon>
        <taxon>Legionellales</taxon>
        <taxon>Legionellaceae</taxon>
        <taxon>Legionella</taxon>
    </lineage>
</organism>
<dbReference type="Pfam" id="PF00535">
    <property type="entry name" value="Glycos_transf_2"/>
    <property type="match status" value="1"/>
</dbReference>
<dbReference type="SUPFAM" id="SSF53448">
    <property type="entry name" value="Nucleotide-diphospho-sugar transferases"/>
    <property type="match status" value="1"/>
</dbReference>
<dbReference type="EMBL" id="LNYT01000020">
    <property type="protein sequence ID" value="KTD47333.1"/>
    <property type="molecule type" value="Genomic_DNA"/>
</dbReference>
<dbReference type="Proteomes" id="UP000054608">
    <property type="component" value="Unassembled WGS sequence"/>
</dbReference>
<comment type="similarity">
    <text evidence="1">Belongs to the glycosyltransferase 2 family. WaaE/KdtX subfamily.</text>
</comment>
<comment type="caution">
    <text evidence="3">The sequence shown here is derived from an EMBL/GenBank/DDBJ whole genome shotgun (WGS) entry which is preliminary data.</text>
</comment>